<dbReference type="CDD" id="cd05233">
    <property type="entry name" value="SDR_c"/>
    <property type="match status" value="1"/>
</dbReference>
<name>A0A812YIN4_SYMPI</name>
<dbReference type="InterPro" id="IPR036291">
    <property type="entry name" value="NAD(P)-bd_dom_sf"/>
</dbReference>
<gene>
    <name evidence="1" type="primary">NOL</name>
    <name evidence="1" type="ORF">SPIL2461_LOCUS23257</name>
</gene>
<dbReference type="PANTHER" id="PTHR24314:SF21">
    <property type="entry name" value="CHLOROPHYLL(IDE) B REDUCTASE NYC1, CHLOROPLASTIC-RELATED"/>
    <property type="match status" value="1"/>
</dbReference>
<dbReference type="EMBL" id="CAJNIZ010048093">
    <property type="protein sequence ID" value="CAE7781968.1"/>
    <property type="molecule type" value="Genomic_DNA"/>
</dbReference>
<dbReference type="GO" id="GO:0034256">
    <property type="term" value="F:chlorophyll(ide) b reductase activity"/>
    <property type="evidence" value="ECO:0007669"/>
    <property type="project" value="TreeGrafter"/>
</dbReference>
<evidence type="ECO:0000313" key="2">
    <source>
        <dbReference type="Proteomes" id="UP000649617"/>
    </source>
</evidence>
<dbReference type="InterPro" id="IPR052625">
    <property type="entry name" value="Chl_b_Red"/>
</dbReference>
<reference evidence="1" key="1">
    <citation type="submission" date="2021-02" db="EMBL/GenBank/DDBJ databases">
        <authorList>
            <person name="Dougan E. K."/>
            <person name="Rhodes N."/>
            <person name="Thang M."/>
            <person name="Chan C."/>
        </authorList>
    </citation>
    <scope>NUCLEOTIDE SEQUENCE</scope>
</reference>
<dbReference type="Proteomes" id="UP000649617">
    <property type="component" value="Unassembled WGS sequence"/>
</dbReference>
<evidence type="ECO:0000313" key="1">
    <source>
        <dbReference type="EMBL" id="CAE7781968.1"/>
    </source>
</evidence>
<protein>
    <submittedName>
        <fullName evidence="1">NOL protein</fullName>
    </submittedName>
</protein>
<proteinExistence type="predicted"/>
<dbReference type="InterPro" id="IPR002347">
    <property type="entry name" value="SDR_fam"/>
</dbReference>
<organism evidence="1 2">
    <name type="scientific">Symbiodinium pilosum</name>
    <name type="common">Dinoflagellate</name>
    <dbReference type="NCBI Taxonomy" id="2952"/>
    <lineage>
        <taxon>Eukaryota</taxon>
        <taxon>Sar</taxon>
        <taxon>Alveolata</taxon>
        <taxon>Dinophyceae</taxon>
        <taxon>Suessiales</taxon>
        <taxon>Symbiodiniaceae</taxon>
        <taxon>Symbiodinium</taxon>
    </lineage>
</organism>
<dbReference type="Pfam" id="PF00106">
    <property type="entry name" value="adh_short"/>
    <property type="match status" value="1"/>
</dbReference>
<dbReference type="AlphaFoldDB" id="A0A812YIN4"/>
<comment type="caution">
    <text evidence="1">The sequence shown here is derived from an EMBL/GenBank/DDBJ whole genome shotgun (WGS) entry which is preliminary data.</text>
</comment>
<keyword evidence="2" id="KW-1185">Reference proteome</keyword>
<sequence length="303" mass="32602">MHGTPVCAGVVITGGAAGVGYAYADEFLARGHQVVICDVKDCSSAVSALKAKHGEKANIYATTCDVSSIDSINELIEFVKKSIGVVHYWINNAGINGGRRRFTEISPEMVETVVRVNLGGIVLCTHAAMRMMEQQRGVESHIFNTVGSGVKGGGTPGYVTYGATKRGLPQMTESLVKEIEEGVQGYDKVETPGKVNCHCLSPGMVFTDLLLNDSTPELRKFPFGVLAAQPEEVAKDLVPKILGTSGNGKSVEFLTVDKILTKFFGRFILGEKSEYIDDDGNVIQMPGAQYQDNGVRVLYDGMK</sequence>
<dbReference type="SUPFAM" id="SSF51735">
    <property type="entry name" value="NAD(P)-binding Rossmann-fold domains"/>
    <property type="match status" value="1"/>
</dbReference>
<dbReference type="GO" id="GO:0015996">
    <property type="term" value="P:chlorophyll catabolic process"/>
    <property type="evidence" value="ECO:0007669"/>
    <property type="project" value="TreeGrafter"/>
</dbReference>
<accession>A0A812YIN4</accession>
<dbReference type="PANTHER" id="PTHR24314">
    <property type="entry name" value="NON-SPECIFIC LIPID TRANSFER PROTEIN-RELATED"/>
    <property type="match status" value="1"/>
</dbReference>
<dbReference type="OrthoDB" id="3592703at2759"/>
<dbReference type="Gene3D" id="3.40.50.720">
    <property type="entry name" value="NAD(P)-binding Rossmann-like Domain"/>
    <property type="match status" value="1"/>
</dbReference>
<dbReference type="PRINTS" id="PR00081">
    <property type="entry name" value="GDHRDH"/>
</dbReference>
<dbReference type="GO" id="GO:0010304">
    <property type="term" value="P:PSII associated light-harvesting complex II catabolic process"/>
    <property type="evidence" value="ECO:0007669"/>
    <property type="project" value="TreeGrafter"/>
</dbReference>